<dbReference type="RefSeq" id="XP_044922504.1">
    <property type="nucleotide sequence ID" value="XM_045066569.1"/>
</dbReference>
<keyword evidence="2" id="KW-1185">Reference proteome</keyword>
<dbReference type="RefSeq" id="XP_044922503.1">
    <property type="nucleotide sequence ID" value="XM_045066568.1"/>
</dbReference>
<feature type="region of interest" description="Disordered" evidence="1">
    <location>
        <begin position="162"/>
        <end position="193"/>
    </location>
</feature>
<dbReference type="Proteomes" id="UP000000715">
    <property type="component" value="Unplaced"/>
</dbReference>
<evidence type="ECO:0000313" key="2">
    <source>
        <dbReference type="Proteomes" id="UP000000715"/>
    </source>
</evidence>
<evidence type="ECO:0000313" key="3">
    <source>
        <dbReference type="RefSeq" id="XP_044922503.1"/>
    </source>
</evidence>
<evidence type="ECO:0000313" key="4">
    <source>
        <dbReference type="RefSeq" id="XP_044922504.1"/>
    </source>
</evidence>
<protein>
    <submittedName>
        <fullName evidence="3 4">OTU domain-containing protein 5-like isoform X1</fullName>
    </submittedName>
</protein>
<gene>
    <name evidence="3 4" type="primary">LOC106004982</name>
</gene>
<evidence type="ECO:0000256" key="1">
    <source>
        <dbReference type="SAM" id="MobiDB-lite"/>
    </source>
</evidence>
<feature type="compositionally biased region" description="Pro residues" evidence="1">
    <location>
        <begin position="39"/>
        <end position="48"/>
    </location>
</feature>
<feature type="compositionally biased region" description="Low complexity" evidence="1">
    <location>
        <begin position="126"/>
        <end position="138"/>
    </location>
</feature>
<proteinExistence type="predicted"/>
<dbReference type="AlphaFoldDB" id="A0A8U0REH9"/>
<dbReference type="GeneID" id="106004982"/>
<sequence>MPSPAGGAGAAAARSPLRAWAGRYVRDVATLRGGERLSPPRPPPPSSEPGPLRRWAGPGEGGGTVRRVRPWAEVQPPRAGAGPVSHGTVSVCAALRAGAGKQWVPAGPAPPRRAAGKPAGGGGAGAAKRGSPSGAPPSHALSERTTPSCSLYLPSLCRKPQEPGRALRFPQRCASASPSASQKPLGGKPHVSQLHSLPVPAFPLLRFPELMMGLDMLQSKVWNEEATTS</sequence>
<organism evidence="2 3">
    <name type="scientific">Mustela putorius furo</name>
    <name type="common">European domestic ferret</name>
    <name type="synonym">Mustela furo</name>
    <dbReference type="NCBI Taxonomy" id="9669"/>
    <lineage>
        <taxon>Eukaryota</taxon>
        <taxon>Metazoa</taxon>
        <taxon>Chordata</taxon>
        <taxon>Craniata</taxon>
        <taxon>Vertebrata</taxon>
        <taxon>Euteleostomi</taxon>
        <taxon>Mammalia</taxon>
        <taxon>Eutheria</taxon>
        <taxon>Laurasiatheria</taxon>
        <taxon>Carnivora</taxon>
        <taxon>Caniformia</taxon>
        <taxon>Musteloidea</taxon>
        <taxon>Mustelidae</taxon>
        <taxon>Mustelinae</taxon>
        <taxon>Mustela</taxon>
    </lineage>
</organism>
<feature type="region of interest" description="Disordered" evidence="1">
    <location>
        <begin position="102"/>
        <end position="146"/>
    </location>
</feature>
<feature type="region of interest" description="Disordered" evidence="1">
    <location>
        <begin position="31"/>
        <end position="86"/>
    </location>
</feature>
<reference evidence="3 4" key="1">
    <citation type="submission" date="2025-04" db="UniProtKB">
        <authorList>
            <consortium name="RefSeq"/>
        </authorList>
    </citation>
    <scope>IDENTIFICATION</scope>
    <source>
        <tissue evidence="3 4">Brain</tissue>
    </source>
</reference>
<name>A0A8U0REH9_MUSPF</name>
<accession>A0A8U0REH9</accession>